<dbReference type="InterPro" id="IPR042116">
    <property type="entry name" value="TypA/BipA_C"/>
</dbReference>
<dbReference type="Pfam" id="PF21018">
    <property type="entry name" value="BipA_C"/>
    <property type="match status" value="1"/>
</dbReference>
<dbReference type="NCBIfam" id="TIGR00231">
    <property type="entry name" value="small_GTP"/>
    <property type="match status" value="1"/>
</dbReference>
<sequence>MKKIINIAVIAHVDAGKSTLVENLIQKTSNFKSDAVQELNFMDANQLEKERGITIYSKNCAINYEDYRINIVDTPGHADFSSEVERIIRTVDTAILLVDCVEGPMPQTRFVLKMALKYNLKPIVVINKIDKPEARTEEVLEEIYELFMELNSTDEQLEFPVLYGVTKLGSISSEMKITENMTDLLDAITKTYEENNKQKDPFLFQVSTLAYDNYRGKLAIGKIYQGNIRVGQWVDMHDTEGNVTSKQIKSIQHYESTQARDIDYANTGDIVMISGISEITIGDSLCESGSNISLPALTIEEPTLSVIIGVNGSALAGKEGAFLTSRQIYERLMREIEVNVGLKVEQTESADRFKVFGRGELHLSILLETMRREGYEFEVENPKINYHEDDGIIYEPYQKAYIDIPEMYQGTIMQAMHEKQGVLENIEHQGERVIQEWCVPLKMLLGFRTEFITLTKGRGIMVSLFDGYKKKTSRESQRVNGSLISMTSGTSMSYPMFHLQSRGHYFIGAQVDVYPGMVVGIASKSKDLEINITRNKRLNSFRGNGNGGKEEALKLKDPIDLTLEYALAYIDSTEVVEITPKNIRIRKL</sequence>
<dbReference type="InterPro" id="IPR031157">
    <property type="entry name" value="G_TR_CS"/>
</dbReference>
<dbReference type="GO" id="GO:0003924">
    <property type="term" value="F:GTPase activity"/>
    <property type="evidence" value="ECO:0007669"/>
    <property type="project" value="InterPro"/>
</dbReference>
<dbReference type="PANTHER" id="PTHR42908">
    <property type="entry name" value="TRANSLATION ELONGATION FACTOR-RELATED"/>
    <property type="match status" value="1"/>
</dbReference>
<proteinExistence type="predicted"/>
<dbReference type="SUPFAM" id="SSF50447">
    <property type="entry name" value="Translation proteins"/>
    <property type="match status" value="1"/>
</dbReference>
<keyword evidence="1" id="KW-0547">Nucleotide-binding</keyword>
<feature type="domain" description="Tr-type G" evidence="3">
    <location>
        <begin position="2"/>
        <end position="197"/>
    </location>
</feature>
<dbReference type="PROSITE" id="PS00301">
    <property type="entry name" value="G_TR_1"/>
    <property type="match status" value="1"/>
</dbReference>
<keyword evidence="5" id="KW-1185">Reference proteome</keyword>
<dbReference type="SUPFAM" id="SSF54980">
    <property type="entry name" value="EF-G C-terminal domain-like"/>
    <property type="match status" value="2"/>
</dbReference>
<dbReference type="InterPro" id="IPR004161">
    <property type="entry name" value="EFTu-like_2"/>
</dbReference>
<evidence type="ECO:0000313" key="4">
    <source>
        <dbReference type="EMBL" id="QNN61395.1"/>
    </source>
</evidence>
<dbReference type="InterPro" id="IPR005225">
    <property type="entry name" value="Small_GTP-bd"/>
</dbReference>
<dbReference type="InterPro" id="IPR009000">
    <property type="entry name" value="Transl_B-barrel_sf"/>
</dbReference>
<reference evidence="4 5" key="1">
    <citation type="submission" date="2020-08" db="EMBL/GenBank/DDBJ databases">
        <title>Genome sequence of Erysipelothrix inopinata DSM 15511T.</title>
        <authorList>
            <person name="Hyun D.-W."/>
            <person name="Bae J.-W."/>
        </authorList>
    </citation>
    <scope>NUCLEOTIDE SEQUENCE [LARGE SCALE GENOMIC DNA]</scope>
    <source>
        <strain evidence="4 5">DSM 15511</strain>
    </source>
</reference>
<evidence type="ECO:0000313" key="5">
    <source>
        <dbReference type="Proteomes" id="UP000515928"/>
    </source>
</evidence>
<dbReference type="KEGG" id="eio:H9L01_03230"/>
<dbReference type="SUPFAM" id="SSF52540">
    <property type="entry name" value="P-loop containing nucleoside triphosphate hydrolases"/>
    <property type="match status" value="1"/>
</dbReference>
<dbReference type="PROSITE" id="PS51722">
    <property type="entry name" value="G_TR_2"/>
    <property type="match status" value="1"/>
</dbReference>
<evidence type="ECO:0000256" key="2">
    <source>
        <dbReference type="ARBA" id="ARBA00023134"/>
    </source>
</evidence>
<dbReference type="Gene3D" id="2.40.50.250">
    <property type="entry name" value="bipa protein"/>
    <property type="match status" value="1"/>
</dbReference>
<dbReference type="CDD" id="cd16263">
    <property type="entry name" value="BipA_III"/>
    <property type="match status" value="1"/>
</dbReference>
<dbReference type="GO" id="GO:1990904">
    <property type="term" value="C:ribonucleoprotein complex"/>
    <property type="evidence" value="ECO:0007669"/>
    <property type="project" value="TreeGrafter"/>
</dbReference>
<gene>
    <name evidence="4" type="ORF">H9L01_03230</name>
</gene>
<evidence type="ECO:0000259" key="3">
    <source>
        <dbReference type="PROSITE" id="PS51722"/>
    </source>
</evidence>
<dbReference type="RefSeq" id="WP_187534595.1">
    <property type="nucleotide sequence ID" value="NZ_CBCSHU010000006.1"/>
</dbReference>
<dbReference type="Gene3D" id="3.30.70.870">
    <property type="entry name" value="Elongation Factor G (Translational Gtpase), domain 3"/>
    <property type="match status" value="1"/>
</dbReference>
<organism evidence="4 5">
    <name type="scientific">Erysipelothrix inopinata</name>
    <dbReference type="NCBI Taxonomy" id="225084"/>
    <lineage>
        <taxon>Bacteria</taxon>
        <taxon>Bacillati</taxon>
        <taxon>Bacillota</taxon>
        <taxon>Erysipelotrichia</taxon>
        <taxon>Erysipelotrichales</taxon>
        <taxon>Erysipelotrichaceae</taxon>
        <taxon>Erysipelothrix</taxon>
    </lineage>
</organism>
<dbReference type="InterPro" id="IPR000640">
    <property type="entry name" value="EFG_V-like"/>
</dbReference>
<dbReference type="PANTHER" id="PTHR42908:SF8">
    <property type="entry name" value="TR-TYPE G DOMAIN-CONTAINING PROTEIN"/>
    <property type="match status" value="1"/>
</dbReference>
<name>A0A7G9S0M0_9FIRM</name>
<dbReference type="Pfam" id="PF03144">
    <property type="entry name" value="GTP_EFTU_D2"/>
    <property type="match status" value="1"/>
</dbReference>
<protein>
    <submittedName>
        <fullName evidence="4">GTP-binding protein</fullName>
    </submittedName>
</protein>
<dbReference type="InterPro" id="IPR035647">
    <property type="entry name" value="EFG_III/V"/>
</dbReference>
<dbReference type="GO" id="GO:0005525">
    <property type="term" value="F:GTP binding"/>
    <property type="evidence" value="ECO:0007669"/>
    <property type="project" value="UniProtKB-KW"/>
</dbReference>
<dbReference type="FunFam" id="3.30.70.870:FF:000003">
    <property type="entry name" value="GTP-binding protein TypA"/>
    <property type="match status" value="1"/>
</dbReference>
<evidence type="ECO:0000256" key="1">
    <source>
        <dbReference type="ARBA" id="ARBA00022741"/>
    </source>
</evidence>
<dbReference type="InterPro" id="IPR047043">
    <property type="entry name" value="BipA_III"/>
</dbReference>
<dbReference type="PRINTS" id="PR00315">
    <property type="entry name" value="ELONGATNFCT"/>
</dbReference>
<dbReference type="Pfam" id="PF00679">
    <property type="entry name" value="EFG_C"/>
    <property type="match status" value="1"/>
</dbReference>
<dbReference type="EMBL" id="CP060715">
    <property type="protein sequence ID" value="QNN61395.1"/>
    <property type="molecule type" value="Genomic_DNA"/>
</dbReference>
<accession>A0A7G9S0M0</accession>
<dbReference type="Gene3D" id="2.40.30.10">
    <property type="entry name" value="Translation factors"/>
    <property type="match status" value="1"/>
</dbReference>
<dbReference type="GO" id="GO:0005829">
    <property type="term" value="C:cytosol"/>
    <property type="evidence" value="ECO:0007669"/>
    <property type="project" value="TreeGrafter"/>
</dbReference>
<dbReference type="Proteomes" id="UP000515928">
    <property type="component" value="Chromosome"/>
</dbReference>
<dbReference type="Pfam" id="PF00009">
    <property type="entry name" value="GTP_EFTU"/>
    <property type="match status" value="1"/>
</dbReference>
<dbReference type="Gene3D" id="3.40.50.300">
    <property type="entry name" value="P-loop containing nucleotide triphosphate hydrolases"/>
    <property type="match status" value="1"/>
</dbReference>
<dbReference type="SMART" id="SM00838">
    <property type="entry name" value="EFG_C"/>
    <property type="match status" value="1"/>
</dbReference>
<dbReference type="InterPro" id="IPR048876">
    <property type="entry name" value="BipA_C"/>
</dbReference>
<dbReference type="InterPro" id="IPR000795">
    <property type="entry name" value="T_Tr_GTP-bd_dom"/>
</dbReference>
<dbReference type="AlphaFoldDB" id="A0A7G9S0M0"/>
<dbReference type="Gene3D" id="3.30.70.240">
    <property type="match status" value="1"/>
</dbReference>
<dbReference type="InterPro" id="IPR027417">
    <property type="entry name" value="P-loop_NTPase"/>
</dbReference>
<keyword evidence="2" id="KW-0342">GTP-binding</keyword>